<feature type="compositionally biased region" description="Low complexity" evidence="1">
    <location>
        <begin position="92"/>
        <end position="106"/>
    </location>
</feature>
<keyword evidence="3" id="KW-1185">Reference proteome</keyword>
<evidence type="ECO:0000313" key="2">
    <source>
        <dbReference type="EMBL" id="KNE70934.1"/>
    </source>
</evidence>
<evidence type="ECO:0000313" key="3">
    <source>
        <dbReference type="Proteomes" id="UP000054350"/>
    </source>
</evidence>
<dbReference type="EMBL" id="GG745368">
    <property type="protein sequence ID" value="KNE70934.1"/>
    <property type="molecule type" value="Genomic_DNA"/>
</dbReference>
<feature type="region of interest" description="Disordered" evidence="1">
    <location>
        <begin position="302"/>
        <end position="375"/>
    </location>
</feature>
<feature type="compositionally biased region" description="Low complexity" evidence="1">
    <location>
        <begin position="48"/>
        <end position="63"/>
    </location>
</feature>
<dbReference type="AlphaFoldDB" id="A0A0L0T8P6"/>
<feature type="compositionally biased region" description="Low complexity" evidence="1">
    <location>
        <begin position="328"/>
        <end position="339"/>
    </location>
</feature>
<dbReference type="STRING" id="578462.A0A0L0T8P6"/>
<reference evidence="3" key="2">
    <citation type="submission" date="2009-11" db="EMBL/GenBank/DDBJ databases">
        <title>The Genome Sequence of Allomyces macrogynus strain ATCC 38327.</title>
        <authorList>
            <consortium name="The Broad Institute Genome Sequencing Platform"/>
            <person name="Russ C."/>
            <person name="Cuomo C."/>
            <person name="Shea T."/>
            <person name="Young S.K."/>
            <person name="Zeng Q."/>
            <person name="Koehrsen M."/>
            <person name="Haas B."/>
            <person name="Borodovsky M."/>
            <person name="Guigo R."/>
            <person name="Alvarado L."/>
            <person name="Berlin A."/>
            <person name="Borenstein D."/>
            <person name="Chen Z."/>
            <person name="Engels R."/>
            <person name="Freedman E."/>
            <person name="Gellesch M."/>
            <person name="Goldberg J."/>
            <person name="Griggs A."/>
            <person name="Gujja S."/>
            <person name="Heiman D."/>
            <person name="Hepburn T."/>
            <person name="Howarth C."/>
            <person name="Jen D."/>
            <person name="Larson L."/>
            <person name="Lewis B."/>
            <person name="Mehta T."/>
            <person name="Park D."/>
            <person name="Pearson M."/>
            <person name="Roberts A."/>
            <person name="Saif S."/>
            <person name="Shenoy N."/>
            <person name="Sisk P."/>
            <person name="Stolte C."/>
            <person name="Sykes S."/>
            <person name="Walk T."/>
            <person name="White J."/>
            <person name="Yandava C."/>
            <person name="Burger G."/>
            <person name="Gray M.W."/>
            <person name="Holland P.W.H."/>
            <person name="King N."/>
            <person name="Lang F.B.F."/>
            <person name="Roger A.J."/>
            <person name="Ruiz-Trillo I."/>
            <person name="Lander E."/>
            <person name="Nusbaum C."/>
        </authorList>
    </citation>
    <scope>NUCLEOTIDE SEQUENCE [LARGE SCALE GENOMIC DNA]</scope>
    <source>
        <strain evidence="3">ATCC 38327</strain>
    </source>
</reference>
<gene>
    <name evidence="2" type="ORF">AMAG_15023</name>
</gene>
<feature type="compositionally biased region" description="Polar residues" evidence="1">
    <location>
        <begin position="110"/>
        <end position="129"/>
    </location>
</feature>
<feature type="region of interest" description="Disordered" evidence="1">
    <location>
        <begin position="621"/>
        <end position="667"/>
    </location>
</feature>
<dbReference type="VEuPathDB" id="FungiDB:AMAG_15023"/>
<feature type="compositionally biased region" description="Pro residues" evidence="1">
    <location>
        <begin position="308"/>
        <end position="327"/>
    </location>
</feature>
<name>A0A0L0T8P6_ALLM3</name>
<accession>A0A0L0T8P6</accession>
<feature type="region of interest" description="Disordered" evidence="1">
    <location>
        <begin position="916"/>
        <end position="955"/>
    </location>
</feature>
<feature type="compositionally biased region" description="Pro residues" evidence="1">
    <location>
        <begin position="555"/>
        <end position="577"/>
    </location>
</feature>
<feature type="compositionally biased region" description="Low complexity" evidence="1">
    <location>
        <begin position="920"/>
        <end position="936"/>
    </location>
</feature>
<proteinExistence type="predicted"/>
<evidence type="ECO:0000256" key="1">
    <source>
        <dbReference type="SAM" id="MobiDB-lite"/>
    </source>
</evidence>
<sequence length="955" mass="97201">MPPPAPSSPVAVRMGLYAVPRNRSRGVVAVVVATAAVLLLAATVATAATGPMSSTSTPTAATPHDAVSMPSASPRQDDVHGPAAPSSPPRSPSVAAAPRPSAPAAATALQGATTPTHLVPQKVSSASSASTTRPHRSSGTSRTRSRTAAAGTASLRSSRTLPAHSTGTRVHTTSTTTWMPVHTSATMTVPIGAKAGPGVNVTAMAGNGTLIASASTTAGTNATTAAITITAANSTASTTVGANTTTSTITASAGSANATASASLHATALPGAPPPASTHAGSSASVPAPSLSARIGIMGPAPTVPTTLVPPPMSAAPVPAPARPTAPPASTEPSTHATTRAPVHPHRTTPASGTTDKVSEDAAAAVTPHSFPIPSPSSAAVASALGTAMVVMGASAAVLVSRSKRVAPPMPPPPTPPPADVYRRIDALVARLADADPALVDLDAADALPPRTPLPQDARLAAVLGVHVSVIPLLRDELVRRRRLGLPLGPLIDGAHVPLDMHLPGAADKGASPGGPNLFRRLFDLRYLQHWSGTGNAVLPTTASGGAYPAKMHMSPPPAPPRTVPLGPLPPVPPRAPPALTAATAPHHHRPARVGPAPAQLDPVGGAAVMALRLSGDLRGSLDTEVSGFAPRRKRRPALVERRPSRPRTWAGDDGPDAPPPQRGRSLSFPTQMLQVAAAVARARAAQAAGLPVDPMDAVVVAALTGVSAATHQVDTSSSSEDDSGAHDIVDADGNVIRAPIYRLPRRTRRDSASTVNSLVADDARRIPYLDPVTPTQDDLQSVSEWSAATDAVPPLHPPPRFGAVVPPRPDVPVPVPVAAPVHARPRRVSWAGDLMPAAILAPAPPAPWCDAASADDDVVSEWIDDIVVTSPMPPSRVMIGPQVPRHHRPHPTLTIMIQEPTPVDEDPVYNLAAEERSTAPHSPATTIATTTTTSWSPPPPIVRALPAQVVERPE</sequence>
<feature type="compositionally biased region" description="Low complexity" evidence="1">
    <location>
        <begin position="137"/>
        <end position="177"/>
    </location>
</feature>
<reference evidence="2 3" key="1">
    <citation type="submission" date="2009-11" db="EMBL/GenBank/DDBJ databases">
        <title>Annotation of Allomyces macrogynus ATCC 38327.</title>
        <authorList>
            <consortium name="The Broad Institute Genome Sequencing Platform"/>
            <person name="Russ C."/>
            <person name="Cuomo C."/>
            <person name="Burger G."/>
            <person name="Gray M.W."/>
            <person name="Holland P.W.H."/>
            <person name="King N."/>
            <person name="Lang F.B.F."/>
            <person name="Roger A.J."/>
            <person name="Ruiz-Trillo I."/>
            <person name="Young S.K."/>
            <person name="Zeng Q."/>
            <person name="Gargeya S."/>
            <person name="Fitzgerald M."/>
            <person name="Haas B."/>
            <person name="Abouelleil A."/>
            <person name="Alvarado L."/>
            <person name="Arachchi H.M."/>
            <person name="Berlin A."/>
            <person name="Chapman S.B."/>
            <person name="Gearin G."/>
            <person name="Goldberg J."/>
            <person name="Griggs A."/>
            <person name="Gujja S."/>
            <person name="Hansen M."/>
            <person name="Heiman D."/>
            <person name="Howarth C."/>
            <person name="Larimer J."/>
            <person name="Lui A."/>
            <person name="MacDonald P.J.P."/>
            <person name="McCowen C."/>
            <person name="Montmayeur A."/>
            <person name="Murphy C."/>
            <person name="Neiman D."/>
            <person name="Pearson M."/>
            <person name="Priest M."/>
            <person name="Roberts A."/>
            <person name="Saif S."/>
            <person name="Shea T."/>
            <person name="Sisk P."/>
            <person name="Stolte C."/>
            <person name="Sykes S."/>
            <person name="Wortman J."/>
            <person name="Nusbaum C."/>
            <person name="Birren B."/>
        </authorList>
    </citation>
    <scope>NUCLEOTIDE SEQUENCE [LARGE SCALE GENOMIC DNA]</scope>
    <source>
        <strain evidence="2 3">ATCC 38327</strain>
    </source>
</reference>
<feature type="region of interest" description="Disordered" evidence="1">
    <location>
        <begin position="552"/>
        <end position="600"/>
    </location>
</feature>
<feature type="region of interest" description="Disordered" evidence="1">
    <location>
        <begin position="48"/>
        <end position="177"/>
    </location>
</feature>
<feature type="region of interest" description="Disordered" evidence="1">
    <location>
        <begin position="266"/>
        <end position="287"/>
    </location>
</feature>
<dbReference type="OrthoDB" id="5593048at2759"/>
<protein>
    <submittedName>
        <fullName evidence="2">Uncharacterized protein</fullName>
    </submittedName>
</protein>
<dbReference type="Proteomes" id="UP000054350">
    <property type="component" value="Unassembled WGS sequence"/>
</dbReference>
<organism evidence="2 3">
    <name type="scientific">Allomyces macrogynus (strain ATCC 38327)</name>
    <name type="common">Allomyces javanicus var. macrogynus</name>
    <dbReference type="NCBI Taxonomy" id="578462"/>
    <lineage>
        <taxon>Eukaryota</taxon>
        <taxon>Fungi</taxon>
        <taxon>Fungi incertae sedis</taxon>
        <taxon>Blastocladiomycota</taxon>
        <taxon>Blastocladiomycetes</taxon>
        <taxon>Blastocladiales</taxon>
        <taxon>Blastocladiaceae</taxon>
        <taxon>Allomyces</taxon>
    </lineage>
</organism>